<evidence type="ECO:0000313" key="2">
    <source>
        <dbReference type="Proteomes" id="UP000663914"/>
    </source>
</evidence>
<gene>
    <name evidence="1" type="ORF">C4C32_06805</name>
</gene>
<organism evidence="1 2">
    <name type="scientific">Pseudomonas corrugata</name>
    <dbReference type="NCBI Taxonomy" id="47879"/>
    <lineage>
        <taxon>Bacteria</taxon>
        <taxon>Pseudomonadati</taxon>
        <taxon>Pseudomonadota</taxon>
        <taxon>Gammaproteobacteria</taxon>
        <taxon>Pseudomonadales</taxon>
        <taxon>Pseudomonadaceae</taxon>
        <taxon>Pseudomonas</taxon>
    </lineage>
</organism>
<name>A0A8B6UUM7_9PSED</name>
<dbReference type="EMBL" id="CP072011">
    <property type="protein sequence ID" value="QTH15604.1"/>
    <property type="molecule type" value="Genomic_DNA"/>
</dbReference>
<protein>
    <submittedName>
        <fullName evidence="1">Uncharacterized protein</fullName>
    </submittedName>
</protein>
<proteinExistence type="predicted"/>
<evidence type="ECO:0000313" key="1">
    <source>
        <dbReference type="EMBL" id="QTH15604.1"/>
    </source>
</evidence>
<dbReference type="RefSeq" id="WP_208555372.1">
    <property type="nucleotide sequence ID" value="NZ_CP072011.1"/>
</dbReference>
<accession>A0A8B6UUM7</accession>
<sequence>MSQRQSVALSAVELQTLENNLRARRGASVLVIGARCPMEAFQDDLRESAQRLGFQPEGDGRFIVSISPGGGAKLGWEPAKAPTHTIH</sequence>
<dbReference type="Proteomes" id="UP000663914">
    <property type="component" value="Chromosome"/>
</dbReference>
<reference evidence="1" key="1">
    <citation type="book" date="2019" name="MICROBIAL BIOTECHNOLOGY" publisher="Unknown Publisher">
        <title>Optimization of recombineering for directed mutagenesis of bacteria Pseudomonas corrugata 3'.</title>
        <authorList>
            <person name="Buinitskaja S.V."/>
            <person name="Pilipenok N."/>
            <person name="Valentovich L.N."/>
        </authorList>
    </citation>
    <scope>NUCLEOTIDE SEQUENCE</scope>
    <source>
        <strain evidence="1">3prime</strain>
    </source>
</reference>
<reference evidence="1" key="2">
    <citation type="submission" date="2021-03" db="EMBL/GenBank/DDBJ databases">
        <authorList>
            <person name="Valentovich L.N."/>
            <person name="Akhremchuk A.E."/>
            <person name="Miamin V.E."/>
        </authorList>
    </citation>
    <scope>NUCLEOTIDE SEQUENCE</scope>
    <source>
        <strain evidence="1">3prime</strain>
    </source>
</reference>
<dbReference type="AlphaFoldDB" id="A0A8B6UUM7"/>